<dbReference type="Proteomes" id="UP000537130">
    <property type="component" value="Unassembled WGS sequence"/>
</dbReference>
<dbReference type="Pfam" id="PF17827">
    <property type="entry name" value="PrmC_N"/>
    <property type="match status" value="1"/>
</dbReference>
<dbReference type="PANTHER" id="PTHR47806:SF1">
    <property type="entry name" value="RIBOSOMAL PROTEIN UL3 GLUTAMINE METHYLTRANSFERASE"/>
    <property type="match status" value="1"/>
</dbReference>
<dbReference type="GO" id="GO:0005829">
    <property type="term" value="C:cytosol"/>
    <property type="evidence" value="ECO:0007669"/>
    <property type="project" value="TreeGrafter"/>
</dbReference>
<comment type="caution">
    <text evidence="7">The sequence shown here is derived from an EMBL/GenBank/DDBJ whole genome shotgun (WGS) entry which is preliminary data.</text>
</comment>
<dbReference type="HAMAP" id="MF_02125">
    <property type="entry name" value="L3_methyltr_PrmB"/>
    <property type="match status" value="1"/>
</dbReference>
<dbReference type="InterPro" id="IPR029063">
    <property type="entry name" value="SAM-dependent_MTases_sf"/>
</dbReference>
<dbReference type="NCBIfam" id="TIGR03533">
    <property type="entry name" value="L3_gln_methyl"/>
    <property type="match status" value="1"/>
</dbReference>
<reference evidence="7 8" key="1">
    <citation type="submission" date="2020-08" db="EMBL/GenBank/DDBJ databases">
        <title>Genomic Encyclopedia of Type Strains, Phase III (KMG-III): the genomes of soil and plant-associated and newly described type strains.</title>
        <authorList>
            <person name="Whitman W."/>
        </authorList>
    </citation>
    <scope>NUCLEOTIDE SEQUENCE [LARGE SCALE GENOMIC DNA]</scope>
    <source>
        <strain evidence="7 8">CECT 8654</strain>
    </source>
</reference>
<dbReference type="GO" id="GO:0036009">
    <property type="term" value="F:protein-glutamine N-methyltransferase activity"/>
    <property type="evidence" value="ECO:0007669"/>
    <property type="project" value="UniProtKB-UniRule"/>
</dbReference>
<dbReference type="GO" id="GO:0003676">
    <property type="term" value="F:nucleic acid binding"/>
    <property type="evidence" value="ECO:0007669"/>
    <property type="project" value="InterPro"/>
</dbReference>
<feature type="domain" description="Release factor glutamine methyltransferase N-terminal" evidence="6">
    <location>
        <begin position="27"/>
        <end position="87"/>
    </location>
</feature>
<comment type="catalytic activity">
    <reaction evidence="4">
        <text>L-glutaminyl-[ribosomal protein uL3] + S-adenosyl-L-methionine = N(5)-methyl-L-glutaminyl-[ribosomal protein uL3] + S-adenosyl-L-homocysteine + H(+)</text>
        <dbReference type="Rhea" id="RHEA:45020"/>
        <dbReference type="Rhea" id="RHEA-COMP:11063"/>
        <dbReference type="Rhea" id="RHEA-COMP:11064"/>
        <dbReference type="ChEBI" id="CHEBI:15378"/>
        <dbReference type="ChEBI" id="CHEBI:30011"/>
        <dbReference type="ChEBI" id="CHEBI:57856"/>
        <dbReference type="ChEBI" id="CHEBI:59789"/>
        <dbReference type="ChEBI" id="CHEBI:61891"/>
        <dbReference type="EC" id="2.1.1.298"/>
    </reaction>
</comment>
<protein>
    <recommendedName>
        <fullName evidence="4">Ribosomal protein uL3 glutamine methyltransferase</fullName>
        <shortName evidence="4">uL3 MTase</shortName>
        <ecNumber evidence="4">2.1.1.298</ecNumber>
    </recommendedName>
    <alternativeName>
        <fullName evidence="4">N5-glutamine methyltransferase PrmB</fullName>
    </alternativeName>
</protein>
<dbReference type="Pfam" id="PF05175">
    <property type="entry name" value="MTS"/>
    <property type="match status" value="1"/>
</dbReference>
<keyword evidence="2 4" id="KW-0808">Transferase</keyword>
<evidence type="ECO:0000256" key="2">
    <source>
        <dbReference type="ARBA" id="ARBA00022679"/>
    </source>
</evidence>
<evidence type="ECO:0000256" key="1">
    <source>
        <dbReference type="ARBA" id="ARBA00022603"/>
    </source>
</evidence>
<dbReference type="EC" id="2.1.1.298" evidence="4"/>
<dbReference type="GO" id="GO:0005840">
    <property type="term" value="C:ribosome"/>
    <property type="evidence" value="ECO:0007669"/>
    <property type="project" value="UniProtKB-KW"/>
</dbReference>
<dbReference type="InterPro" id="IPR040758">
    <property type="entry name" value="PrmC_N"/>
</dbReference>
<keyword evidence="8" id="KW-1185">Reference proteome</keyword>
<dbReference type="PANTHER" id="PTHR47806">
    <property type="entry name" value="50S RIBOSOMAL PROTEIN L3 GLUTAMINE METHYLTRANSFERASE"/>
    <property type="match status" value="1"/>
</dbReference>
<dbReference type="InterPro" id="IPR007848">
    <property type="entry name" value="Small_mtfrase_dom"/>
</dbReference>
<dbReference type="EMBL" id="JACHWY010000001">
    <property type="protein sequence ID" value="MBB3046134.1"/>
    <property type="molecule type" value="Genomic_DNA"/>
</dbReference>
<dbReference type="GO" id="GO:0032259">
    <property type="term" value="P:methylation"/>
    <property type="evidence" value="ECO:0007669"/>
    <property type="project" value="UniProtKB-KW"/>
</dbReference>
<dbReference type="InterPro" id="IPR017127">
    <property type="entry name" value="Ribosome_uL3_MTase"/>
</dbReference>
<dbReference type="CDD" id="cd02440">
    <property type="entry name" value="AdoMet_MTases"/>
    <property type="match status" value="1"/>
</dbReference>
<dbReference type="SUPFAM" id="SSF53335">
    <property type="entry name" value="S-adenosyl-L-methionine-dependent methyltransferases"/>
    <property type="match status" value="1"/>
</dbReference>
<accession>A0A7W4W2E0</accession>
<proteinExistence type="inferred from homology"/>
<evidence type="ECO:0000259" key="5">
    <source>
        <dbReference type="Pfam" id="PF05175"/>
    </source>
</evidence>
<evidence type="ECO:0000256" key="4">
    <source>
        <dbReference type="HAMAP-Rule" id="MF_02125"/>
    </source>
</evidence>
<comment type="similarity">
    <text evidence="4">Belongs to the protein N5-glutamine methyltransferase family. PrmB subfamily.</text>
</comment>
<comment type="function">
    <text evidence="4">Methylates ribosomal protein uL3 on a specific glutamine residue.</text>
</comment>
<keyword evidence="7" id="KW-0687">Ribonucleoprotein</keyword>
<dbReference type="Gene3D" id="3.40.50.150">
    <property type="entry name" value="Vaccinia Virus protein VP39"/>
    <property type="match status" value="1"/>
</dbReference>
<dbReference type="PIRSF" id="PIRSF037167">
    <property type="entry name" value="Mtase_YfcB_prd"/>
    <property type="match status" value="1"/>
</dbReference>
<evidence type="ECO:0000259" key="6">
    <source>
        <dbReference type="Pfam" id="PF17827"/>
    </source>
</evidence>
<dbReference type="InterPro" id="IPR002052">
    <property type="entry name" value="DNA_methylase_N6_adenine_CS"/>
</dbReference>
<evidence type="ECO:0000256" key="3">
    <source>
        <dbReference type="ARBA" id="ARBA00022691"/>
    </source>
</evidence>
<keyword evidence="7" id="KW-0689">Ribosomal protein</keyword>
<keyword evidence="1 4" id="KW-0489">Methyltransferase</keyword>
<gene>
    <name evidence="4" type="primary">prmB</name>
    <name evidence="7" type="ORF">FHR99_000370</name>
</gene>
<evidence type="ECO:0000313" key="7">
    <source>
        <dbReference type="EMBL" id="MBB3046134.1"/>
    </source>
</evidence>
<feature type="domain" description="Methyltransferase small" evidence="5">
    <location>
        <begin position="127"/>
        <end position="208"/>
    </location>
</feature>
<organism evidence="7 8">
    <name type="scientific">Litorivivens lipolytica</name>
    <dbReference type="NCBI Taxonomy" id="1524264"/>
    <lineage>
        <taxon>Bacteria</taxon>
        <taxon>Pseudomonadati</taxon>
        <taxon>Pseudomonadota</taxon>
        <taxon>Gammaproteobacteria</taxon>
        <taxon>Litorivivens</taxon>
    </lineage>
</organism>
<dbReference type="RefSeq" id="WP_183408837.1">
    <property type="nucleotide sequence ID" value="NZ_JACHWY010000001.1"/>
</dbReference>
<dbReference type="AlphaFoldDB" id="A0A7W4W2E0"/>
<sequence length="294" mass="32514">MNWELETVRDYLRWTISRFGEADLFYGHGTDNAQDDAWYLICGALKLPFDLDGRLLDGRLTGEEKTRVEQLVERRIQERIPVAYLVGEAWFAGLPFWVDERVLVPRSPLGELIEAGFQPWLGDVEPKRILDLCTGSGCIGIACAFAFPEADVVLSDLSPDALEVANSNIARHDVKARVRAIESNVFDNLAEQRFDLIVSNPPYVDAEDLASMPAEYHAEPPLGLGSGEDGLDITRRILREAAGHLNDGGLLVVEVGNSGRALDEAFPELPLTWVEFEQGGHGVFVISKEDLPAV</sequence>
<dbReference type="FunFam" id="3.40.50.150:FF:000042">
    <property type="entry name" value="50S ribosomal protein L3 glutamine methyltransferase"/>
    <property type="match status" value="1"/>
</dbReference>
<keyword evidence="3 4" id="KW-0949">S-adenosyl-L-methionine</keyword>
<name>A0A7W4W2E0_9GAMM</name>
<dbReference type="NCBIfam" id="TIGR00536">
    <property type="entry name" value="hemK_fam"/>
    <property type="match status" value="1"/>
</dbReference>
<evidence type="ECO:0000313" key="8">
    <source>
        <dbReference type="Proteomes" id="UP000537130"/>
    </source>
</evidence>
<dbReference type="Gene3D" id="1.10.8.10">
    <property type="entry name" value="DNA helicase RuvA subunit, C-terminal domain"/>
    <property type="match status" value="1"/>
</dbReference>
<dbReference type="PROSITE" id="PS00092">
    <property type="entry name" value="N6_MTASE"/>
    <property type="match status" value="1"/>
</dbReference>
<dbReference type="InterPro" id="IPR004556">
    <property type="entry name" value="HemK-like"/>
</dbReference>